<feature type="transmembrane region" description="Helical" evidence="1">
    <location>
        <begin position="30"/>
        <end position="52"/>
    </location>
</feature>
<feature type="transmembrane region" description="Helical" evidence="1">
    <location>
        <begin position="101"/>
        <end position="120"/>
    </location>
</feature>
<keyword evidence="1" id="KW-1133">Transmembrane helix</keyword>
<name>A0A096AXR1_9BACT</name>
<evidence type="ECO:0000313" key="3">
    <source>
        <dbReference type="Proteomes" id="UP000029614"/>
    </source>
</evidence>
<comment type="caution">
    <text evidence="2">The sequence shown here is derived from an EMBL/GenBank/DDBJ whole genome shotgun (WGS) entry which is preliminary data.</text>
</comment>
<dbReference type="InterPro" id="IPR052712">
    <property type="entry name" value="Acid_resist_chaperone_HdeD"/>
</dbReference>
<dbReference type="AlphaFoldDB" id="A0A096AXR1"/>
<dbReference type="Proteomes" id="UP000029614">
    <property type="component" value="Unassembled WGS sequence"/>
</dbReference>
<accession>A0A096AXR1</accession>
<dbReference type="OrthoDB" id="1082789at2"/>
<dbReference type="PANTHER" id="PTHR34989">
    <property type="entry name" value="PROTEIN HDED"/>
    <property type="match status" value="1"/>
</dbReference>
<keyword evidence="1" id="KW-0472">Membrane</keyword>
<evidence type="ECO:0000256" key="1">
    <source>
        <dbReference type="SAM" id="Phobius"/>
    </source>
</evidence>
<dbReference type="EMBL" id="JRNU01000021">
    <property type="protein sequence ID" value="KGF51878.1"/>
    <property type="molecule type" value="Genomic_DNA"/>
</dbReference>
<dbReference type="GO" id="GO:0005886">
    <property type="term" value="C:plasma membrane"/>
    <property type="evidence" value="ECO:0007669"/>
    <property type="project" value="TreeGrafter"/>
</dbReference>
<dbReference type="PANTHER" id="PTHR34989:SF1">
    <property type="entry name" value="PROTEIN HDED"/>
    <property type="match status" value="1"/>
</dbReference>
<dbReference type="Pfam" id="PF03729">
    <property type="entry name" value="DUF308"/>
    <property type="match status" value="2"/>
</dbReference>
<dbReference type="InterPro" id="IPR005325">
    <property type="entry name" value="DUF308_memb"/>
</dbReference>
<dbReference type="RefSeq" id="WP_036855507.1">
    <property type="nucleotide sequence ID" value="NZ_JRNU01000021.1"/>
</dbReference>
<feature type="transmembrane region" description="Helical" evidence="1">
    <location>
        <begin position="132"/>
        <end position="150"/>
    </location>
</feature>
<feature type="transmembrane region" description="Helical" evidence="1">
    <location>
        <begin position="7"/>
        <end position="24"/>
    </location>
</feature>
<feature type="transmembrane region" description="Helical" evidence="1">
    <location>
        <begin position="156"/>
        <end position="179"/>
    </location>
</feature>
<protein>
    <submittedName>
        <fullName evidence="2">Membrane protein</fullName>
    </submittedName>
</protein>
<keyword evidence="3" id="KW-1185">Reference proteome</keyword>
<organism evidence="2 3">
    <name type="scientific">Prevotella amnii DNF00058</name>
    <dbReference type="NCBI Taxonomy" id="1401066"/>
    <lineage>
        <taxon>Bacteria</taxon>
        <taxon>Pseudomonadati</taxon>
        <taxon>Bacteroidota</taxon>
        <taxon>Bacteroidia</taxon>
        <taxon>Bacteroidales</taxon>
        <taxon>Prevotellaceae</taxon>
        <taxon>Prevotella</taxon>
    </lineage>
</organism>
<evidence type="ECO:0000313" key="2">
    <source>
        <dbReference type="EMBL" id="KGF51878.1"/>
    </source>
</evidence>
<sequence>MKVSYISAIRAIAVLVIGILLITYREQMMTWLTITIGVLFFISGLISCLSFYHAKDKERRIDVEGVVKQKASWNASVPLTAFGSMCIGLALALMPNTFIKWISYILAVLLLIGAINQFINISTTRRYGHVPFFYWLFPTVTLVVAGFILFKPIIAAALPLMIIGYLAVFYGIIEIVILLRSLSVKRAFESQNPTYTATPIEDDIQDVEAEEVE</sequence>
<gene>
    <name evidence="2" type="ORF">HMPREF9302_05610</name>
</gene>
<feature type="transmembrane region" description="Helical" evidence="1">
    <location>
        <begin position="73"/>
        <end position="95"/>
    </location>
</feature>
<proteinExistence type="predicted"/>
<keyword evidence="1" id="KW-0812">Transmembrane</keyword>
<reference evidence="2 3" key="1">
    <citation type="submission" date="2014-07" db="EMBL/GenBank/DDBJ databases">
        <authorList>
            <person name="McCorrison J."/>
            <person name="Sanka R."/>
            <person name="Torralba M."/>
            <person name="Gillis M."/>
            <person name="Haft D.H."/>
            <person name="Methe B."/>
            <person name="Sutton G."/>
            <person name="Nelson K.E."/>
        </authorList>
    </citation>
    <scope>NUCLEOTIDE SEQUENCE [LARGE SCALE GENOMIC DNA]</scope>
    <source>
        <strain evidence="2 3">DNF00058</strain>
    </source>
</reference>